<reference evidence="6 7" key="1">
    <citation type="submission" date="2023-11" db="EMBL/GenBank/DDBJ databases">
        <title>Lentzea sokolovensis, sp. nov., Lentzea kristufkii, sp. nov., and Lentzea miocenensis, sp. nov., rare actinobacteria from Sokolov Coal Basin, Miocene lacustrine sediment, Czech Republic.</title>
        <authorList>
            <person name="Lara A."/>
            <person name="Kotroba L."/>
            <person name="Nouioui I."/>
            <person name="Neumann-Schaal M."/>
            <person name="Mast Y."/>
            <person name="Chronakova A."/>
        </authorList>
    </citation>
    <scope>NUCLEOTIDE SEQUENCE [LARGE SCALE GENOMIC DNA]</scope>
    <source>
        <strain evidence="6 7">BCCO 10_0856</strain>
    </source>
</reference>
<dbReference type="Pfam" id="PF01155">
    <property type="entry name" value="HypA"/>
    <property type="match status" value="1"/>
</dbReference>
<dbReference type="PIRSF" id="PIRSF004761">
    <property type="entry name" value="Hydrgn_mat_HypA"/>
    <property type="match status" value="1"/>
</dbReference>
<dbReference type="HAMAP" id="MF_00213">
    <property type="entry name" value="HypA_HybF"/>
    <property type="match status" value="1"/>
</dbReference>
<accession>A0ABU4T9U1</accession>
<evidence type="ECO:0000256" key="2">
    <source>
        <dbReference type="ARBA" id="ARBA00022596"/>
    </source>
</evidence>
<feature type="binding site" evidence="5">
    <location>
        <position position="89"/>
    </location>
    <ligand>
        <name>Zn(2+)</name>
        <dbReference type="ChEBI" id="CHEBI:29105"/>
    </ligand>
</feature>
<evidence type="ECO:0000313" key="7">
    <source>
        <dbReference type="Proteomes" id="UP001285521"/>
    </source>
</evidence>
<keyword evidence="7" id="KW-1185">Reference proteome</keyword>
<sequence length="123" mass="12909">MHEVSIIQEVVAAIAARSGDARITVVRLEIGKLSGVVADAVRFCFDLVAEGTVVEGARLVIEEPAGRVLCRDCAAEYEAESLVVLCPACGSAYAEVLSGRELRIRSVEVSPSCAVPAVAPRTP</sequence>
<dbReference type="PROSITE" id="PS01249">
    <property type="entry name" value="HYPA"/>
    <property type="match status" value="1"/>
</dbReference>
<comment type="function">
    <text evidence="5">Involved in the maturation of [NiFe] hydrogenases. Required for nickel insertion into the metal center of the hydrogenase.</text>
</comment>
<evidence type="ECO:0000256" key="4">
    <source>
        <dbReference type="ARBA" id="ARBA00022833"/>
    </source>
</evidence>
<keyword evidence="3 5" id="KW-0479">Metal-binding</keyword>
<dbReference type="Proteomes" id="UP001285521">
    <property type="component" value="Unassembled WGS sequence"/>
</dbReference>
<feature type="binding site" evidence="5">
    <location>
        <position position="70"/>
    </location>
    <ligand>
        <name>Zn(2+)</name>
        <dbReference type="ChEBI" id="CHEBI:29105"/>
    </ligand>
</feature>
<evidence type="ECO:0000256" key="5">
    <source>
        <dbReference type="HAMAP-Rule" id="MF_00213"/>
    </source>
</evidence>
<keyword evidence="4 5" id="KW-0862">Zinc</keyword>
<evidence type="ECO:0000313" key="6">
    <source>
        <dbReference type="EMBL" id="MDX8034936.1"/>
    </source>
</evidence>
<dbReference type="PANTHER" id="PTHR34535:SF3">
    <property type="entry name" value="HYDROGENASE MATURATION FACTOR HYPA"/>
    <property type="match status" value="1"/>
</dbReference>
<organism evidence="6 7">
    <name type="scientific">Lentzea miocenica</name>
    <dbReference type="NCBI Taxonomy" id="3095431"/>
    <lineage>
        <taxon>Bacteria</taxon>
        <taxon>Bacillati</taxon>
        <taxon>Actinomycetota</taxon>
        <taxon>Actinomycetes</taxon>
        <taxon>Pseudonocardiales</taxon>
        <taxon>Pseudonocardiaceae</taxon>
        <taxon>Lentzea</taxon>
    </lineage>
</organism>
<evidence type="ECO:0000256" key="1">
    <source>
        <dbReference type="ARBA" id="ARBA00010748"/>
    </source>
</evidence>
<feature type="binding site" evidence="5">
    <location>
        <position position="73"/>
    </location>
    <ligand>
        <name>Zn(2+)</name>
        <dbReference type="ChEBI" id="CHEBI:29105"/>
    </ligand>
</feature>
<dbReference type="InterPro" id="IPR000688">
    <property type="entry name" value="HypA/HybF"/>
</dbReference>
<keyword evidence="2 5" id="KW-0533">Nickel</keyword>
<protein>
    <recommendedName>
        <fullName evidence="5">Hydrogenase maturation factor HypA</fullName>
    </recommendedName>
</protein>
<feature type="binding site" evidence="5">
    <location>
        <position position="86"/>
    </location>
    <ligand>
        <name>Zn(2+)</name>
        <dbReference type="ChEBI" id="CHEBI:29105"/>
    </ligand>
</feature>
<feature type="binding site" evidence="5">
    <location>
        <position position="2"/>
    </location>
    <ligand>
        <name>Ni(2+)</name>
        <dbReference type="ChEBI" id="CHEBI:49786"/>
    </ligand>
</feature>
<comment type="similarity">
    <text evidence="1 5">Belongs to the HypA/HybF family.</text>
</comment>
<proteinExistence type="inferred from homology"/>
<gene>
    <name evidence="5 6" type="primary">hypA</name>
    <name evidence="6" type="ORF">SK803_32370</name>
</gene>
<dbReference type="RefSeq" id="WP_319969948.1">
    <property type="nucleotide sequence ID" value="NZ_JAXAVW010000030.1"/>
</dbReference>
<dbReference type="PANTHER" id="PTHR34535">
    <property type="entry name" value="HYDROGENASE MATURATION FACTOR HYPA"/>
    <property type="match status" value="1"/>
</dbReference>
<dbReference type="NCBIfam" id="TIGR00100">
    <property type="entry name" value="hypA"/>
    <property type="match status" value="1"/>
</dbReference>
<dbReference type="InterPro" id="IPR020538">
    <property type="entry name" value="Hydgase_Ni_incorp_HypA/HybF_CS"/>
</dbReference>
<dbReference type="EMBL" id="JAXAVW010000030">
    <property type="protein sequence ID" value="MDX8034936.1"/>
    <property type="molecule type" value="Genomic_DNA"/>
</dbReference>
<name>A0ABU4T9U1_9PSEU</name>
<comment type="caution">
    <text evidence="6">The sequence shown here is derived from an EMBL/GenBank/DDBJ whole genome shotgun (WGS) entry which is preliminary data.</text>
</comment>
<evidence type="ECO:0000256" key="3">
    <source>
        <dbReference type="ARBA" id="ARBA00022723"/>
    </source>
</evidence>
<dbReference type="Gene3D" id="3.30.2320.80">
    <property type="match status" value="1"/>
</dbReference>